<proteinExistence type="predicted"/>
<dbReference type="InterPro" id="IPR040415">
    <property type="entry name" value="SETD9"/>
</dbReference>
<reference evidence="2 3" key="1">
    <citation type="journal article" date="2018" name="Genome Biol. Evol.">
        <title>Multiple Roots of Fruiting Body Formation in Amoebozoa.</title>
        <authorList>
            <person name="Hillmann F."/>
            <person name="Forbes G."/>
            <person name="Novohradska S."/>
            <person name="Ferling I."/>
            <person name="Riege K."/>
            <person name="Groth M."/>
            <person name="Westermann M."/>
            <person name="Marz M."/>
            <person name="Spaller T."/>
            <person name="Winckler T."/>
            <person name="Schaap P."/>
            <person name="Glockner G."/>
        </authorList>
    </citation>
    <scope>NUCLEOTIDE SEQUENCE [LARGE SCALE GENOMIC DNA]</scope>
    <source>
        <strain evidence="2 3">Jena</strain>
    </source>
</reference>
<dbReference type="PANTHER" id="PTHR33524:SF2">
    <property type="entry name" value="SET DOMAIN-CONTAINING PROTEIN 9"/>
    <property type="match status" value="1"/>
</dbReference>
<dbReference type="InParanoid" id="A0A2P6N3W7"/>
<name>A0A2P6N3W7_9EUKA</name>
<dbReference type="Proteomes" id="UP000241769">
    <property type="component" value="Unassembled WGS sequence"/>
</dbReference>
<dbReference type="SUPFAM" id="SSF82199">
    <property type="entry name" value="SET domain"/>
    <property type="match status" value="1"/>
</dbReference>
<evidence type="ECO:0000259" key="1">
    <source>
        <dbReference type="PROSITE" id="PS50280"/>
    </source>
</evidence>
<organism evidence="2 3">
    <name type="scientific">Planoprotostelium fungivorum</name>
    <dbReference type="NCBI Taxonomy" id="1890364"/>
    <lineage>
        <taxon>Eukaryota</taxon>
        <taxon>Amoebozoa</taxon>
        <taxon>Evosea</taxon>
        <taxon>Variosea</taxon>
        <taxon>Cavosteliida</taxon>
        <taxon>Cavosteliaceae</taxon>
        <taxon>Planoprotostelium</taxon>
    </lineage>
</organism>
<dbReference type="PANTHER" id="PTHR33524">
    <property type="entry name" value="C5ORF35"/>
    <property type="match status" value="1"/>
</dbReference>
<dbReference type="AlphaFoldDB" id="A0A2P6N3W7"/>
<keyword evidence="3" id="KW-1185">Reference proteome</keyword>
<dbReference type="PROSITE" id="PS50280">
    <property type="entry name" value="SET"/>
    <property type="match status" value="1"/>
</dbReference>
<dbReference type="InterPro" id="IPR001214">
    <property type="entry name" value="SET_dom"/>
</dbReference>
<evidence type="ECO:0000313" key="2">
    <source>
        <dbReference type="EMBL" id="PRP78622.1"/>
    </source>
</evidence>
<dbReference type="OrthoDB" id="442460at2759"/>
<feature type="domain" description="SET" evidence="1">
    <location>
        <begin position="36"/>
        <end position="213"/>
    </location>
</feature>
<accession>A0A2P6N3W7</accession>
<dbReference type="Gene3D" id="2.170.270.10">
    <property type="entry name" value="SET domain"/>
    <property type="match status" value="1"/>
</dbReference>
<sequence length="219" mass="24853">MEKQMNSQVIAKQFLHVFEHLHNGSIHSDCRRLLGYELKRCKSSIPNAGRGVFLSGKASAGTPVAIYPGTIFLPGDPSLLPSIRNNYLLRRSDGALIDGKPFGLSRLIFSSCASRNYVDGNIELQDETWLKEEGNTRNPLSIGHMINHRPDDGEPNVMYTEFEFESVPLEYRRYIPHVYYSSHETEEHQLPIKSIAMVAVRDVEDEELFSDYCFIATSQ</sequence>
<evidence type="ECO:0000313" key="3">
    <source>
        <dbReference type="Proteomes" id="UP000241769"/>
    </source>
</evidence>
<comment type="caution">
    <text evidence="2">The sequence shown here is derived from an EMBL/GenBank/DDBJ whole genome shotgun (WGS) entry which is preliminary data.</text>
</comment>
<protein>
    <recommendedName>
        <fullName evidence="1">SET domain-containing protein</fullName>
    </recommendedName>
</protein>
<dbReference type="EMBL" id="MDYQ01000214">
    <property type="protein sequence ID" value="PRP78622.1"/>
    <property type="molecule type" value="Genomic_DNA"/>
</dbReference>
<gene>
    <name evidence="2" type="ORF">PROFUN_13475</name>
</gene>
<dbReference type="InterPro" id="IPR046341">
    <property type="entry name" value="SET_dom_sf"/>
</dbReference>
<dbReference type="CDD" id="cd10537">
    <property type="entry name" value="SET_SETD9"/>
    <property type="match status" value="1"/>
</dbReference>